<dbReference type="Proteomes" id="UP000887577">
    <property type="component" value="Unplaced"/>
</dbReference>
<proteinExistence type="predicted"/>
<dbReference type="AlphaFoldDB" id="A0A914YKY5"/>
<name>A0A914YKY5_9BILA</name>
<sequence>MQNKSNGGRMEYGMHGLAERVRRELEASYHKHGCGPAFWDTYQQVLDRLVPQGTERTEVTNEMALIIEQLGIVRRAQLVPPHANGPR</sequence>
<protein>
    <submittedName>
        <fullName evidence="2">Uncharacterized protein</fullName>
    </submittedName>
</protein>
<reference evidence="2" key="1">
    <citation type="submission" date="2022-11" db="UniProtKB">
        <authorList>
            <consortium name="WormBaseParasite"/>
        </authorList>
    </citation>
    <scope>IDENTIFICATION</scope>
</reference>
<keyword evidence="1" id="KW-1185">Reference proteome</keyword>
<accession>A0A914YKY5</accession>
<evidence type="ECO:0000313" key="1">
    <source>
        <dbReference type="Proteomes" id="UP000887577"/>
    </source>
</evidence>
<dbReference type="WBParaSite" id="PSU_v2.g20200.t1">
    <property type="protein sequence ID" value="PSU_v2.g20200.t1"/>
    <property type="gene ID" value="PSU_v2.g20200"/>
</dbReference>
<organism evidence="1 2">
    <name type="scientific">Panagrolaimus superbus</name>
    <dbReference type="NCBI Taxonomy" id="310955"/>
    <lineage>
        <taxon>Eukaryota</taxon>
        <taxon>Metazoa</taxon>
        <taxon>Ecdysozoa</taxon>
        <taxon>Nematoda</taxon>
        <taxon>Chromadorea</taxon>
        <taxon>Rhabditida</taxon>
        <taxon>Tylenchina</taxon>
        <taxon>Panagrolaimomorpha</taxon>
        <taxon>Panagrolaimoidea</taxon>
        <taxon>Panagrolaimidae</taxon>
        <taxon>Panagrolaimus</taxon>
    </lineage>
</organism>
<evidence type="ECO:0000313" key="2">
    <source>
        <dbReference type="WBParaSite" id="PSU_v2.g20200.t1"/>
    </source>
</evidence>